<feature type="region of interest" description="Disordered" evidence="1">
    <location>
        <begin position="225"/>
        <end position="261"/>
    </location>
</feature>
<feature type="compositionally biased region" description="Low complexity" evidence="1">
    <location>
        <begin position="236"/>
        <end position="258"/>
    </location>
</feature>
<sequence length="438" mass="44104">MGKPAEETVKLPRPPAKPAAQLNPAARPQHPGPREPAQTRPEAGANVGQAPGRPPARPSGSARRSDRSRPPADAGPSGNAGPSGGVGASGNAGPSGGAGASGSAGPWPVPGEGPADPGRPYDPRKAPPRRGPRVAVNVLVAGRPSKPVPPGSLPNFGPPLVVPTKAPPPPPGPEPVAQAPVPEAGERGTGKNSRVGLRLLALVGAVVALVAAVLVGFMVFAGEGPSASKPARQAEATSAPPGDAPSGPADAAPTPSAPRLALPAVPATGALPVLGGRPSPVSGTVADRRTGLAYPRLGGPWKAGASAPFAFAQRAGKVAVPHAVIASAMLPGEAPEAKPKKESGYRDHAVRAARWSLQTQFPAGATLTWTGSQPMREGTGWVLGYEVAYGDRMSQALVAVVEVGKDKPAMLLATIPDTRRSHWADLNTLLTRIRPLNP</sequence>
<feature type="transmembrane region" description="Helical" evidence="2">
    <location>
        <begin position="199"/>
        <end position="221"/>
    </location>
</feature>
<comment type="caution">
    <text evidence="3">The sequence shown here is derived from an EMBL/GenBank/DDBJ whole genome shotgun (WGS) entry which is preliminary data.</text>
</comment>
<keyword evidence="2" id="KW-0472">Membrane</keyword>
<feature type="compositionally biased region" description="Pro residues" evidence="1">
    <location>
        <begin position="146"/>
        <end position="174"/>
    </location>
</feature>
<protein>
    <submittedName>
        <fullName evidence="3">Uncharacterized protein</fullName>
    </submittedName>
</protein>
<evidence type="ECO:0000256" key="2">
    <source>
        <dbReference type="SAM" id="Phobius"/>
    </source>
</evidence>
<organism evidence="3 4">
    <name type="scientific">Nonomuraea longicatena</name>
    <dbReference type="NCBI Taxonomy" id="83682"/>
    <lineage>
        <taxon>Bacteria</taxon>
        <taxon>Bacillati</taxon>
        <taxon>Actinomycetota</taxon>
        <taxon>Actinomycetes</taxon>
        <taxon>Streptosporangiales</taxon>
        <taxon>Streptosporangiaceae</taxon>
        <taxon>Nonomuraea</taxon>
    </lineage>
</organism>
<gene>
    <name evidence="3" type="ORF">GCM10009560_66400</name>
</gene>
<evidence type="ECO:0000313" key="3">
    <source>
        <dbReference type="EMBL" id="GAA0948786.1"/>
    </source>
</evidence>
<name>A0ABP4BFY0_9ACTN</name>
<feature type="compositionally biased region" description="Low complexity" evidence="1">
    <location>
        <begin position="71"/>
        <end position="80"/>
    </location>
</feature>
<dbReference type="EMBL" id="BAAAHQ010000043">
    <property type="protein sequence ID" value="GAA0948786.1"/>
    <property type="molecule type" value="Genomic_DNA"/>
</dbReference>
<feature type="region of interest" description="Disordered" evidence="1">
    <location>
        <begin position="1"/>
        <end position="190"/>
    </location>
</feature>
<feature type="compositionally biased region" description="Gly residues" evidence="1">
    <location>
        <begin position="81"/>
        <end position="102"/>
    </location>
</feature>
<keyword evidence="4" id="KW-1185">Reference proteome</keyword>
<keyword evidence="2" id="KW-0812">Transmembrane</keyword>
<feature type="compositionally biased region" description="Basic and acidic residues" evidence="1">
    <location>
        <begin position="1"/>
        <end position="10"/>
    </location>
</feature>
<dbReference type="Proteomes" id="UP001501578">
    <property type="component" value="Unassembled WGS sequence"/>
</dbReference>
<proteinExistence type="predicted"/>
<reference evidence="4" key="1">
    <citation type="journal article" date="2019" name="Int. J. Syst. Evol. Microbiol.">
        <title>The Global Catalogue of Microorganisms (GCM) 10K type strain sequencing project: providing services to taxonomists for standard genome sequencing and annotation.</title>
        <authorList>
            <consortium name="The Broad Institute Genomics Platform"/>
            <consortium name="The Broad Institute Genome Sequencing Center for Infectious Disease"/>
            <person name="Wu L."/>
            <person name="Ma J."/>
        </authorList>
    </citation>
    <scope>NUCLEOTIDE SEQUENCE [LARGE SCALE GENOMIC DNA]</scope>
    <source>
        <strain evidence="4">JCM 11136</strain>
    </source>
</reference>
<evidence type="ECO:0000313" key="4">
    <source>
        <dbReference type="Proteomes" id="UP001501578"/>
    </source>
</evidence>
<evidence type="ECO:0000256" key="1">
    <source>
        <dbReference type="SAM" id="MobiDB-lite"/>
    </source>
</evidence>
<accession>A0ABP4BFY0</accession>
<keyword evidence="2" id="KW-1133">Transmembrane helix</keyword>